<organism evidence="2 3">
    <name type="scientific">Christiangramia lutea</name>
    <dbReference type="NCBI Taxonomy" id="1607951"/>
    <lineage>
        <taxon>Bacteria</taxon>
        <taxon>Pseudomonadati</taxon>
        <taxon>Bacteroidota</taxon>
        <taxon>Flavobacteriia</taxon>
        <taxon>Flavobacteriales</taxon>
        <taxon>Flavobacteriaceae</taxon>
        <taxon>Christiangramia</taxon>
    </lineage>
</organism>
<evidence type="ECO:0000313" key="2">
    <source>
        <dbReference type="EMBL" id="MCH4821764.1"/>
    </source>
</evidence>
<dbReference type="AlphaFoldDB" id="A0A9X1V0E3"/>
<gene>
    <name evidence="2" type="ORF">ML462_01145</name>
</gene>
<name>A0A9X1V0E3_9FLAO</name>
<dbReference type="RefSeq" id="WP_240711894.1">
    <property type="nucleotide sequence ID" value="NZ_JAKVTV010000001.1"/>
</dbReference>
<sequence length="428" mass="48853">MYKRLKYWPILLILIIFLFIATGYLFFRVELAIWAYGETNDRNGQLLKDFLSLSGGLAVLAGLYISFVRSRAIERTVENQQEQIKNQSFEINLTRDSNLNEQFKNAVEHLGDNREPIILGGIAELNQLATNEGSKFGEVVTNIFSSFLKSEANIKNEEDSINWNIVSAIVKNLTENSNLNKRHVDLSYTNLFGTKISGCEIRDWNFYKCNLPKQISLVKFQNCNFDHSVGFLTKFIGVHWKDCSFNGVFLENSRIINSNMDSNSISLTAIDSDIFSGKFFGDLTNSHFFNCDIKNSHFENGFFSDNKIVGTNIYNTHFDIDLMSNSFSASRLNKVKFNGYVSATEFKGVHLNMFNPRSNFEKKIKSGIDKDALLLGVTFNGIHKEMVDTVLTSLDGIEIFNLYNKIVESKAFLKNKKVNIPSEWYNEI</sequence>
<dbReference type="EMBL" id="JAKVTV010000001">
    <property type="protein sequence ID" value="MCH4821764.1"/>
    <property type="molecule type" value="Genomic_DNA"/>
</dbReference>
<reference evidence="2" key="1">
    <citation type="submission" date="2022-03" db="EMBL/GenBank/DDBJ databases">
        <title>Gramella crocea sp. nov., isolated from activated sludge of a seafood processing plant.</title>
        <authorList>
            <person name="Zhang X."/>
        </authorList>
    </citation>
    <scope>NUCLEOTIDE SEQUENCE</scope>
    <source>
        <strain evidence="2">YJ019</strain>
    </source>
</reference>
<dbReference type="Proteomes" id="UP001139226">
    <property type="component" value="Unassembled WGS sequence"/>
</dbReference>
<proteinExistence type="predicted"/>
<keyword evidence="1" id="KW-0812">Transmembrane</keyword>
<evidence type="ECO:0000313" key="3">
    <source>
        <dbReference type="Proteomes" id="UP001139226"/>
    </source>
</evidence>
<keyword evidence="1" id="KW-1133">Transmembrane helix</keyword>
<protein>
    <recommendedName>
        <fullName evidence="4">Pentapeptide repeat-containing protein</fullName>
    </recommendedName>
</protein>
<keyword evidence="3" id="KW-1185">Reference proteome</keyword>
<feature type="transmembrane region" description="Helical" evidence="1">
    <location>
        <begin position="50"/>
        <end position="68"/>
    </location>
</feature>
<keyword evidence="1" id="KW-0472">Membrane</keyword>
<accession>A0A9X1V0E3</accession>
<dbReference type="SUPFAM" id="SSF141571">
    <property type="entry name" value="Pentapeptide repeat-like"/>
    <property type="match status" value="1"/>
</dbReference>
<feature type="transmembrane region" description="Helical" evidence="1">
    <location>
        <begin position="7"/>
        <end position="27"/>
    </location>
</feature>
<dbReference type="Gene3D" id="2.160.20.80">
    <property type="entry name" value="E3 ubiquitin-protein ligase SopA"/>
    <property type="match status" value="1"/>
</dbReference>
<evidence type="ECO:0000256" key="1">
    <source>
        <dbReference type="SAM" id="Phobius"/>
    </source>
</evidence>
<comment type="caution">
    <text evidence="2">The sequence shown here is derived from an EMBL/GenBank/DDBJ whole genome shotgun (WGS) entry which is preliminary data.</text>
</comment>
<evidence type="ECO:0008006" key="4">
    <source>
        <dbReference type="Google" id="ProtNLM"/>
    </source>
</evidence>